<evidence type="ECO:0000313" key="3">
    <source>
        <dbReference type="EMBL" id="KAA5178597.1"/>
    </source>
</evidence>
<feature type="region of interest" description="Disordered" evidence="1">
    <location>
        <begin position="228"/>
        <end position="308"/>
    </location>
</feature>
<dbReference type="GO" id="GO:0036503">
    <property type="term" value="P:ERAD pathway"/>
    <property type="evidence" value="ECO:0007669"/>
    <property type="project" value="InterPro"/>
</dbReference>
<dbReference type="InterPro" id="IPR011990">
    <property type="entry name" value="TPR-like_helical_dom_sf"/>
</dbReference>
<dbReference type="Gene3D" id="1.25.40.10">
    <property type="entry name" value="Tetratricopeptide repeat domain"/>
    <property type="match status" value="1"/>
</dbReference>
<keyword evidence="2" id="KW-1133">Transmembrane helix</keyword>
<dbReference type="SMART" id="SM00671">
    <property type="entry name" value="SEL1"/>
    <property type="match status" value="2"/>
</dbReference>
<dbReference type="PANTHER" id="PTHR45084:SF1">
    <property type="entry name" value="ERAD-ASSOCIATED E3 UBIQUITIN-PROTEIN LIGASE COMPONENT HRD3A-RELATED"/>
    <property type="match status" value="1"/>
</dbReference>
<dbReference type="EMBL" id="VWAW01000001">
    <property type="protein sequence ID" value="KAA5178597.1"/>
    <property type="molecule type" value="Genomic_DNA"/>
</dbReference>
<feature type="compositionally biased region" description="Low complexity" evidence="1">
    <location>
        <begin position="238"/>
        <end position="254"/>
    </location>
</feature>
<dbReference type="InterPro" id="IPR044623">
    <property type="entry name" value="HRD3"/>
</dbReference>
<dbReference type="InterPro" id="IPR006597">
    <property type="entry name" value="Sel1-like"/>
</dbReference>
<feature type="compositionally biased region" description="Polar residues" evidence="1">
    <location>
        <begin position="297"/>
        <end position="308"/>
    </location>
</feature>
<keyword evidence="2" id="KW-0472">Membrane</keyword>
<keyword evidence="2" id="KW-0812">Transmembrane</keyword>
<sequence>MKKICTKCNRTVEGIEANGRFCSQCGTELTELPTSPAPGGVSINEDNRIDKSVHTGDNIKVGGDNAQTINKQQVSTTNITNIQQIQQDETKKIVNCAISGKAVLLIETANCPKCHRCVSQQYYIDSKRMCTDCYEKQYGHAYTPPTVPPTVSPTVRPTTPSNSYQQQAKTEGVGTLMGNGTATGTRPTPLPPPPATSVSGNSSNPILYIAIAAAIGVGGYFLFSNKGSEKTDAPTKPVTEQVVSESASSTSTSETTKKQSNKQNKTTSSVKQSQAAITPKVKEDSQSKRAPSYAAEPSTSTAKESVSVQPKLQTAGDYYSAAKSAYNRGNYTQAISQFQEAAAKGDAASYYYLSTMYREGNGVGKSIDTAFQYMLKAAQGGYAAAYYELAEMYRGGRGTEKNIPQARIWYQKVIDTGGKNADRAKRALDNCN</sequence>
<proteinExistence type="predicted"/>
<feature type="transmembrane region" description="Helical" evidence="2">
    <location>
        <begin position="206"/>
        <end position="223"/>
    </location>
</feature>
<dbReference type="SUPFAM" id="SSF81901">
    <property type="entry name" value="HCP-like"/>
    <property type="match status" value="1"/>
</dbReference>
<evidence type="ECO:0000256" key="2">
    <source>
        <dbReference type="SAM" id="Phobius"/>
    </source>
</evidence>
<feature type="region of interest" description="Disordered" evidence="1">
    <location>
        <begin position="144"/>
        <end position="199"/>
    </location>
</feature>
<evidence type="ECO:0000313" key="4">
    <source>
        <dbReference type="Proteomes" id="UP000436803"/>
    </source>
</evidence>
<gene>
    <name evidence="3" type="ORF">F2Z29_00855</name>
</gene>
<feature type="compositionally biased region" description="Low complexity" evidence="1">
    <location>
        <begin position="152"/>
        <end position="161"/>
    </location>
</feature>
<dbReference type="PANTHER" id="PTHR45084">
    <property type="entry name" value="ERAD-ASSOCIATED E3 UBIQUITIN-PROTEIN LIGASE COMPONENT HRD3A-RELATED"/>
    <property type="match status" value="1"/>
</dbReference>
<dbReference type="Proteomes" id="UP000436803">
    <property type="component" value="Unassembled WGS sequence"/>
</dbReference>
<protein>
    <submittedName>
        <fullName evidence="3">Sel1 repeat family protein</fullName>
    </submittedName>
</protein>
<name>A0A642KVC6_BACFG</name>
<evidence type="ECO:0000256" key="1">
    <source>
        <dbReference type="SAM" id="MobiDB-lite"/>
    </source>
</evidence>
<organism evidence="3 4">
    <name type="scientific">Bacteroides fragilis</name>
    <dbReference type="NCBI Taxonomy" id="817"/>
    <lineage>
        <taxon>Bacteria</taxon>
        <taxon>Pseudomonadati</taxon>
        <taxon>Bacteroidota</taxon>
        <taxon>Bacteroidia</taxon>
        <taxon>Bacteroidales</taxon>
        <taxon>Bacteroidaceae</taxon>
        <taxon>Bacteroides</taxon>
    </lineage>
</organism>
<comment type="caution">
    <text evidence="3">The sequence shown here is derived from an EMBL/GenBank/DDBJ whole genome shotgun (WGS) entry which is preliminary data.</text>
</comment>
<dbReference type="AlphaFoldDB" id="A0A642KVC6"/>
<accession>A0A642KVC6</accession>
<reference evidence="3 4" key="1">
    <citation type="journal article" date="2019" name="Nat. Med.">
        <title>A library of human gut bacterial isolates paired with longitudinal multiomics data enables mechanistic microbiome research.</title>
        <authorList>
            <person name="Poyet M."/>
            <person name="Groussin M."/>
            <person name="Gibbons S.M."/>
            <person name="Avila-Pacheco J."/>
            <person name="Jiang X."/>
            <person name="Kearney S.M."/>
            <person name="Perrotta A.R."/>
            <person name="Berdy B."/>
            <person name="Zhao S."/>
            <person name="Lieberman T.D."/>
            <person name="Swanson P.K."/>
            <person name="Smith M."/>
            <person name="Roesemann S."/>
            <person name="Alexander J.E."/>
            <person name="Rich S.A."/>
            <person name="Livny J."/>
            <person name="Vlamakis H."/>
            <person name="Clish C."/>
            <person name="Bullock K."/>
            <person name="Deik A."/>
            <person name="Scott J."/>
            <person name="Pierce K.A."/>
            <person name="Xavier R.J."/>
            <person name="Alm E.J."/>
        </authorList>
    </citation>
    <scope>NUCLEOTIDE SEQUENCE [LARGE SCALE GENOMIC DNA]</scope>
    <source>
        <strain evidence="3 4">BIOML-A7</strain>
    </source>
</reference>
<dbReference type="Pfam" id="PF08238">
    <property type="entry name" value="Sel1"/>
    <property type="match status" value="2"/>
</dbReference>